<evidence type="ECO:0000313" key="2">
    <source>
        <dbReference type="EMBL" id="CAG7831871.1"/>
    </source>
</evidence>
<dbReference type="Proteomes" id="UP000708208">
    <property type="component" value="Unassembled WGS sequence"/>
</dbReference>
<dbReference type="AlphaFoldDB" id="A0A8J2Q3B9"/>
<evidence type="ECO:0000313" key="3">
    <source>
        <dbReference type="Proteomes" id="UP000708208"/>
    </source>
</evidence>
<accession>A0A8J2Q3B9</accession>
<evidence type="ECO:0000256" key="1">
    <source>
        <dbReference type="SAM" id="MobiDB-lite"/>
    </source>
</evidence>
<evidence type="ECO:0008006" key="4">
    <source>
        <dbReference type="Google" id="ProtNLM"/>
    </source>
</evidence>
<dbReference type="PANTHER" id="PTHR34153">
    <property type="entry name" value="SI:CH211-262H13.3-RELATED-RELATED"/>
    <property type="match status" value="1"/>
</dbReference>
<dbReference type="EMBL" id="CAJVCH010562407">
    <property type="protein sequence ID" value="CAG7831871.1"/>
    <property type="molecule type" value="Genomic_DNA"/>
</dbReference>
<comment type="caution">
    <text evidence="2">The sequence shown here is derived from an EMBL/GenBank/DDBJ whole genome shotgun (WGS) entry which is preliminary data.</text>
</comment>
<protein>
    <recommendedName>
        <fullName evidence="4">DUF4806 domain-containing protein</fullName>
    </recommendedName>
</protein>
<reference evidence="2" key="1">
    <citation type="submission" date="2021-06" db="EMBL/GenBank/DDBJ databases">
        <authorList>
            <person name="Hodson N. C."/>
            <person name="Mongue J. A."/>
            <person name="Jaron S. K."/>
        </authorList>
    </citation>
    <scope>NUCLEOTIDE SEQUENCE</scope>
</reference>
<feature type="region of interest" description="Disordered" evidence="1">
    <location>
        <begin position="170"/>
        <end position="196"/>
    </location>
</feature>
<name>A0A8J2Q3B9_9HEXA</name>
<keyword evidence="3" id="KW-1185">Reference proteome</keyword>
<sequence length="358" mass="40564">MALKPFSTKTLFSVVTFTEENSIEVIPTKWIYSNWKKCKCPADLKTFSKLRSKPESERQKSWVPYAIEVKCQTDEYMSAQNQAQHLQFTSNIESSDSGTEGLQARKKRKTKPTQKYQNSNNSFKSSKKPAPIQDDGSSEDDEEALHIAMETPTNLAPLYKQPSQLNHVISDPEETSRSSSENYSQNSIASASTGTPSPFLVTDLQAELRRFQEVVLTELHTIKSDVEIVRSAVVRNNSRQNPECPFHRPLSNNADLQAAEESLKDSKDIFKNWCVSLGGTSAESHTRRILGKLFKHEYSLEFNFTGKRGKQSFSKLVMCEVVTSAVLESHRTTECAVEEVISKWFRYGRDRNGGRSKR</sequence>
<feature type="region of interest" description="Disordered" evidence="1">
    <location>
        <begin position="89"/>
        <end position="142"/>
    </location>
</feature>
<proteinExistence type="predicted"/>
<dbReference type="OrthoDB" id="7554686at2759"/>
<feature type="compositionally biased region" description="Polar residues" evidence="1">
    <location>
        <begin position="89"/>
        <end position="100"/>
    </location>
</feature>
<organism evidence="2 3">
    <name type="scientific">Allacma fusca</name>
    <dbReference type="NCBI Taxonomy" id="39272"/>
    <lineage>
        <taxon>Eukaryota</taxon>
        <taxon>Metazoa</taxon>
        <taxon>Ecdysozoa</taxon>
        <taxon>Arthropoda</taxon>
        <taxon>Hexapoda</taxon>
        <taxon>Collembola</taxon>
        <taxon>Symphypleona</taxon>
        <taxon>Sminthuridae</taxon>
        <taxon>Allacma</taxon>
    </lineage>
</organism>
<dbReference type="PANTHER" id="PTHR34153:SF2">
    <property type="entry name" value="SI:CH211-262H13.3-RELATED"/>
    <property type="match status" value="1"/>
</dbReference>
<gene>
    <name evidence="2" type="ORF">AFUS01_LOCUS41595</name>
</gene>
<feature type="compositionally biased region" description="Low complexity" evidence="1">
    <location>
        <begin position="177"/>
        <end position="190"/>
    </location>
</feature>